<dbReference type="RefSeq" id="WP_023524865.1">
    <property type="nucleotide sequence ID" value="NZ_CP007243.1"/>
</dbReference>
<accession>A0A059XXT6</accession>
<dbReference type="HOGENOM" id="CLU_952486_0_0_0"/>
<dbReference type="AlphaFoldDB" id="A0A059XXT6"/>
<dbReference type="OrthoDB" id="9876873at2"/>
<gene>
    <name evidence="1" type="ORF">Y981_10450</name>
</gene>
<protein>
    <submittedName>
        <fullName evidence="1">Uncharacterized protein</fullName>
    </submittedName>
</protein>
<evidence type="ECO:0000313" key="1">
    <source>
        <dbReference type="EMBL" id="AIA31925.1"/>
    </source>
</evidence>
<reference evidence="2" key="1">
    <citation type="submission" date="2014-02" db="EMBL/GenBank/DDBJ databases">
        <title>Complete genome sequence and comparative genomic analysis of the nitrogen-fixing bacterium Leptospirillum ferriphilum YSK.</title>
        <authorList>
            <person name="Guo X."/>
            <person name="Yin H."/>
            <person name="Liang Y."/>
            <person name="Hu Q."/>
            <person name="Ma L."/>
            <person name="Xiao Y."/>
            <person name="Zhang X."/>
            <person name="Qiu G."/>
            <person name="Liu X."/>
        </authorList>
    </citation>
    <scope>NUCLEOTIDE SEQUENCE [LARGE SCALE GENOMIC DNA]</scope>
    <source>
        <strain evidence="2">YSK</strain>
    </source>
</reference>
<dbReference type="Proteomes" id="UP000027059">
    <property type="component" value="Chromosome"/>
</dbReference>
<name>A0A059XXT6_9BACT</name>
<organism evidence="1 2">
    <name type="scientific">Leptospirillum ferriphilum YSK</name>
    <dbReference type="NCBI Taxonomy" id="1441628"/>
    <lineage>
        <taxon>Bacteria</taxon>
        <taxon>Pseudomonadati</taxon>
        <taxon>Nitrospirota</taxon>
        <taxon>Nitrospiria</taxon>
        <taxon>Nitrospirales</taxon>
        <taxon>Nitrospiraceae</taxon>
        <taxon>Leptospirillum</taxon>
    </lineage>
</organism>
<reference evidence="1 2" key="2">
    <citation type="journal article" date="2015" name="Biomed. Res. Int.">
        <title>Effects of Arsenite Resistance on the Growth and Functional Gene Expression of Leptospirillum ferriphilum and Acidithiobacillus thiooxidans in Pure Culture and Coculture.</title>
        <authorList>
            <person name="Jiang H."/>
            <person name="Liang Y."/>
            <person name="Yin H."/>
            <person name="Xiao Y."/>
            <person name="Guo X."/>
            <person name="Xu Y."/>
            <person name="Hu Q."/>
            <person name="Liu H."/>
            <person name="Liu X."/>
        </authorList>
    </citation>
    <scope>NUCLEOTIDE SEQUENCE [LARGE SCALE GENOMIC DNA]</scope>
    <source>
        <strain evidence="1 2">YSK</strain>
    </source>
</reference>
<evidence type="ECO:0000313" key="2">
    <source>
        <dbReference type="Proteomes" id="UP000027059"/>
    </source>
</evidence>
<sequence length="292" mass="33191">MTIPSEREEQNLLACRILTTLPSALGQVRLVFPFEGWYQQIRFEQKMQGGFLRHRSDFLDPGSTFGNDLSRKGRRLFVLHREDSPGTRECLLPILFGVHVLGWVGAPLPRMDYWNQYLRGSWARWIRTFAERLAHRQMAQGKLPHLEYDGPILEKRSLRLLASRLSDEGEVFGMVYVRPDKLDMSDALADILRNAVREGDAVGAADTGATALCLGGSPDGIRSRMHTLLSDAVELDWRLSSELRFGTCDRGKFKDVSIQRIRPVGRPVSEPSSRLSATFRRLGLIRTPHHRI</sequence>
<dbReference type="EMBL" id="CP007243">
    <property type="protein sequence ID" value="AIA31925.1"/>
    <property type="molecule type" value="Genomic_DNA"/>
</dbReference>
<dbReference type="KEGG" id="lfp:Y981_10450"/>
<keyword evidence="2" id="KW-1185">Reference proteome</keyword>
<proteinExistence type="predicted"/>